<name>A0ABV9WIV7_9ACTN</name>
<evidence type="ECO:0000313" key="1">
    <source>
        <dbReference type="EMBL" id="MFC5007261.1"/>
    </source>
</evidence>
<sequence length="111" mass="12418">MARTPTNVDLVVMSDLSACLELWASIRSLQGVGRTITSKLLARKRPRLIPVQDAVVMKGLGDPTEFWEPLRRRLQEGLHSQLVDVAAPVREVPAGTSTIRVLDVLLWMEHH</sequence>
<comment type="caution">
    <text evidence="1">The sequence shown here is derived from an EMBL/GenBank/DDBJ whole genome shotgun (WGS) entry which is preliminary data.</text>
</comment>
<accession>A0ABV9WIV7</accession>
<gene>
    <name evidence="1" type="ORF">ACFPIJ_56820</name>
</gene>
<dbReference type="Pfam" id="PF19827">
    <property type="entry name" value="DUF6308"/>
    <property type="match status" value="1"/>
</dbReference>
<proteinExistence type="predicted"/>
<evidence type="ECO:0000313" key="2">
    <source>
        <dbReference type="Proteomes" id="UP001595912"/>
    </source>
</evidence>
<organism evidence="1 2">
    <name type="scientific">Dactylosporangium cerinum</name>
    <dbReference type="NCBI Taxonomy" id="1434730"/>
    <lineage>
        <taxon>Bacteria</taxon>
        <taxon>Bacillati</taxon>
        <taxon>Actinomycetota</taxon>
        <taxon>Actinomycetes</taxon>
        <taxon>Micromonosporales</taxon>
        <taxon>Micromonosporaceae</taxon>
        <taxon>Dactylosporangium</taxon>
    </lineage>
</organism>
<reference evidence="2" key="1">
    <citation type="journal article" date="2019" name="Int. J. Syst. Evol. Microbiol.">
        <title>The Global Catalogue of Microorganisms (GCM) 10K type strain sequencing project: providing services to taxonomists for standard genome sequencing and annotation.</title>
        <authorList>
            <consortium name="The Broad Institute Genomics Platform"/>
            <consortium name="The Broad Institute Genome Sequencing Center for Infectious Disease"/>
            <person name="Wu L."/>
            <person name="Ma J."/>
        </authorList>
    </citation>
    <scope>NUCLEOTIDE SEQUENCE [LARGE SCALE GENOMIC DNA]</scope>
    <source>
        <strain evidence="2">CGMCC 4.7152</strain>
    </source>
</reference>
<keyword evidence="2" id="KW-1185">Reference proteome</keyword>
<dbReference type="Proteomes" id="UP001595912">
    <property type="component" value="Unassembled WGS sequence"/>
</dbReference>
<dbReference type="InterPro" id="IPR046275">
    <property type="entry name" value="DUF6308"/>
</dbReference>
<dbReference type="RefSeq" id="WP_380127907.1">
    <property type="nucleotide sequence ID" value="NZ_JBHSIU010000119.1"/>
</dbReference>
<protein>
    <submittedName>
        <fullName evidence="1">DUF6308 family protein</fullName>
    </submittedName>
</protein>
<dbReference type="EMBL" id="JBHSIU010000119">
    <property type="protein sequence ID" value="MFC5007261.1"/>
    <property type="molecule type" value="Genomic_DNA"/>
</dbReference>